<sequence>MSAAKWFKPSDGALVALGRLLAEDLDYADYLGDDALVLRIIGRLTSILGQLGLTPVVRMRFELRSAQIEARKATESAEAAPPAPAGAPPLPANVSKLARPAKRGDGGDRG</sequence>
<feature type="compositionally biased region" description="Pro residues" evidence="1">
    <location>
        <begin position="81"/>
        <end position="91"/>
    </location>
</feature>
<reference evidence="4 5" key="1">
    <citation type="submission" date="2020-08" db="EMBL/GenBank/DDBJ databases">
        <title>Genomic Encyclopedia of Type Strains, Phase III (KMG-III): the genomes of soil and plant-associated and newly described type strains.</title>
        <authorList>
            <person name="Whitman W."/>
        </authorList>
    </citation>
    <scope>NUCLEOTIDE SEQUENCE [LARGE SCALE GENOMIC DNA]</scope>
    <source>
        <strain evidence="4 5">CECT 8356</strain>
    </source>
</reference>
<comment type="caution">
    <text evidence="4">The sequence shown here is derived from an EMBL/GenBank/DDBJ whole genome shotgun (WGS) entry which is preliminary data.</text>
</comment>
<gene>
    <name evidence="3" type="ORF">FHS07_000319</name>
    <name evidence="4" type="ORF">FHS07_001991</name>
</gene>
<dbReference type="Pfam" id="PF23931">
    <property type="entry name" value="Terminase_6"/>
    <property type="match status" value="1"/>
</dbReference>
<accession>A0A7W5CJD3</accession>
<organism evidence="4 5">
    <name type="scientific">Microbacterium proteolyticum</name>
    <dbReference type="NCBI Taxonomy" id="1572644"/>
    <lineage>
        <taxon>Bacteria</taxon>
        <taxon>Bacillati</taxon>
        <taxon>Actinomycetota</taxon>
        <taxon>Actinomycetes</taxon>
        <taxon>Micrococcales</taxon>
        <taxon>Microbacteriaceae</taxon>
        <taxon>Microbacterium</taxon>
    </lineage>
</organism>
<name>A0A7W5CJD3_9MICO</name>
<protein>
    <recommendedName>
        <fullName evidence="2">Terminase small subunit actinomycetes phage-type domain-containing protein</fullName>
    </recommendedName>
</protein>
<dbReference type="Proteomes" id="UP000543579">
    <property type="component" value="Unassembled WGS sequence"/>
</dbReference>
<dbReference type="EMBL" id="JACHXY010000001">
    <property type="protein sequence ID" value="MBB3156635.1"/>
    <property type="molecule type" value="Genomic_DNA"/>
</dbReference>
<dbReference type="AlphaFoldDB" id="A0A7W5CJD3"/>
<dbReference type="EMBL" id="JACHXY010000002">
    <property type="protein sequence ID" value="MBB3158295.1"/>
    <property type="molecule type" value="Genomic_DNA"/>
</dbReference>
<evidence type="ECO:0000313" key="3">
    <source>
        <dbReference type="EMBL" id="MBB3156635.1"/>
    </source>
</evidence>
<feature type="region of interest" description="Disordered" evidence="1">
    <location>
        <begin position="72"/>
        <end position="110"/>
    </location>
</feature>
<evidence type="ECO:0000259" key="2">
    <source>
        <dbReference type="Pfam" id="PF23931"/>
    </source>
</evidence>
<dbReference type="InterPro" id="IPR057630">
    <property type="entry name" value="Terminase_6"/>
</dbReference>
<evidence type="ECO:0000256" key="1">
    <source>
        <dbReference type="SAM" id="MobiDB-lite"/>
    </source>
</evidence>
<feature type="domain" description="Terminase small subunit actinomycetes phage-type" evidence="2">
    <location>
        <begin position="2"/>
        <end position="80"/>
    </location>
</feature>
<evidence type="ECO:0000313" key="4">
    <source>
        <dbReference type="EMBL" id="MBB3158295.1"/>
    </source>
</evidence>
<evidence type="ECO:0000313" key="5">
    <source>
        <dbReference type="Proteomes" id="UP000543579"/>
    </source>
</evidence>
<proteinExistence type="predicted"/>